<keyword evidence="3" id="KW-1133">Transmembrane helix</keyword>
<dbReference type="GO" id="GO:0016020">
    <property type="term" value="C:membrane"/>
    <property type="evidence" value="ECO:0007669"/>
    <property type="project" value="UniProtKB-SubCell"/>
</dbReference>
<protein>
    <submittedName>
        <fullName evidence="5">Translocation/assembly module TamB</fullName>
    </submittedName>
</protein>
<sequence length="758" mass="89207">MHFFSNKAKKNIPFNINLKFLKCNRIKFIDYKNNNVFQIELKAKINNSILKIKNLKIDSSFFKIKSYGKVFVHNDHSISCFINTKIAIPRLYNRMINFSFKSNLNAYNKLTFKLKSKDLNKIKINGIVLLNNLDYPFFIKLNSKNLFWPIKKNCTLKLDNLHGVLKGKINNYFLSLKNILTLQGLPSIFIDFKAQGNFKNIFLKKIKFFPIKKTKLYKKIINLEDNIKYNEYILKLIGKINIAGKFDHNIYNLDIPRINLNGNIMQKQFSILGSLYYKNFNCIEIPRINLFLGSNKLQLKGLLGKNYNIYSSFYADDLNYFFPDLNGKIKAKVNLYSHNLFPIITSKVLAKNLEWNNIYLKNVKIFTKMNINNTFLGKILIDAQKIHFNNFCINALHVQTDSNNYKQNFSFLLKSHKLYINFIINGIFNKKTGNWYGFFKKMDIRTFWGQVNANKDSLISYCDSNHNISNFYKKNIKKIHIISSFLYNTKMSLFNTLNVSPLSFKSELSINSKLKWTSGKKISDGKIILIGKNIKLEKKINKKTLIENIEYSKILINLIDNNFKSQWMVKKIRNSSQKKSLIGYLNIMDFYNKKNMKGKFTMYDFPFSFLNFFTTNFKEVNGIFQSQIKIFGTLYQPKVSADVSFQNIFIRSDNILKYITLFVPYFVGKIDSFKINQEIIMKKGNILFTLNPFLKNPINTEWNLTFNSKKISVLIFPKIKVKFSSQLNLHYLLEKYDLIGYIKFALFYFKINEKNFVF</sequence>
<evidence type="ECO:0000256" key="4">
    <source>
        <dbReference type="ARBA" id="ARBA00023136"/>
    </source>
</evidence>
<dbReference type="EMBL" id="CP113409">
    <property type="protein sequence ID" value="WAI11855.1"/>
    <property type="molecule type" value="Genomic_DNA"/>
</dbReference>
<dbReference type="AlphaFoldDB" id="A0AAJ5PTD5"/>
<keyword evidence="2" id="KW-0812">Transmembrane</keyword>
<gene>
    <name evidence="5" type="ORF">OW721_00440</name>
</gene>
<proteinExistence type="predicted"/>
<reference evidence="5" key="1">
    <citation type="submission" date="2022-11" db="EMBL/GenBank/DDBJ databases">
        <title>The whole genome sequencing of pests is an important tool to study the evolution of the plant-insect interaction and insecticide resistance.</title>
        <authorList>
            <person name="Kananovich Y."/>
        </authorList>
    </citation>
    <scope>NUCLEOTIDE SEQUENCE</scope>
    <source>
        <strain evidence="5">BSU_Mac_2017</strain>
    </source>
</reference>
<dbReference type="Proteomes" id="UP001163094">
    <property type="component" value="Chromosome"/>
</dbReference>
<evidence type="ECO:0000313" key="5">
    <source>
        <dbReference type="EMBL" id="WAI11855.1"/>
    </source>
</evidence>
<accession>A0AAJ5PTD5</accession>
<dbReference type="PANTHER" id="PTHR36985:SF1">
    <property type="entry name" value="TRANSLOCATION AND ASSEMBLY MODULE SUBUNIT TAMB"/>
    <property type="match status" value="1"/>
</dbReference>
<comment type="subcellular location">
    <subcellularLocation>
        <location evidence="1">Membrane</location>
        <topology evidence="1">Single-pass membrane protein</topology>
    </subcellularLocation>
</comment>
<evidence type="ECO:0000256" key="3">
    <source>
        <dbReference type="ARBA" id="ARBA00022989"/>
    </source>
</evidence>
<evidence type="ECO:0000313" key="6">
    <source>
        <dbReference type="Proteomes" id="UP001163094"/>
    </source>
</evidence>
<organism evidence="5 6">
    <name type="scientific">Buchnera aphidicola</name>
    <name type="common">Macrosiphum albifrons</name>
    <dbReference type="NCBI Taxonomy" id="2994844"/>
    <lineage>
        <taxon>Bacteria</taxon>
        <taxon>Pseudomonadati</taxon>
        <taxon>Pseudomonadota</taxon>
        <taxon>Gammaproteobacteria</taxon>
        <taxon>Enterobacterales</taxon>
        <taxon>Erwiniaceae</taxon>
        <taxon>Buchnera</taxon>
    </lineage>
</organism>
<evidence type="ECO:0000256" key="2">
    <source>
        <dbReference type="ARBA" id="ARBA00022692"/>
    </source>
</evidence>
<keyword evidence="4" id="KW-0472">Membrane</keyword>
<dbReference type="PANTHER" id="PTHR36985">
    <property type="entry name" value="TRANSLOCATION AND ASSEMBLY MODULE SUBUNIT TAMB"/>
    <property type="match status" value="1"/>
</dbReference>
<evidence type="ECO:0000256" key="1">
    <source>
        <dbReference type="ARBA" id="ARBA00004167"/>
    </source>
</evidence>
<name>A0AAJ5PTD5_9GAMM</name>